<dbReference type="GO" id="GO:0061630">
    <property type="term" value="F:ubiquitin protein ligase activity"/>
    <property type="evidence" value="ECO:0007669"/>
    <property type="project" value="TreeGrafter"/>
</dbReference>
<dbReference type="EMBL" id="CAKAEH010001234">
    <property type="protein sequence ID" value="CAG9533219.1"/>
    <property type="molecule type" value="Genomic_DNA"/>
</dbReference>
<dbReference type="InterPro" id="IPR001841">
    <property type="entry name" value="Znf_RING"/>
</dbReference>
<feature type="repeat" description="NHL" evidence="6">
    <location>
        <begin position="978"/>
        <end position="1018"/>
    </location>
</feature>
<evidence type="ECO:0000313" key="10">
    <source>
        <dbReference type="Proteomes" id="UP000746747"/>
    </source>
</evidence>
<dbReference type="PANTHER" id="PTHR24104">
    <property type="entry name" value="E3 UBIQUITIN-PROTEIN LIGASE NHLRC1-RELATED"/>
    <property type="match status" value="1"/>
</dbReference>
<keyword evidence="10" id="KW-1185">Reference proteome</keyword>
<dbReference type="SUPFAM" id="SSF57850">
    <property type="entry name" value="RING/U-box"/>
    <property type="match status" value="1"/>
</dbReference>
<dbReference type="PROSITE" id="PS00518">
    <property type="entry name" value="ZF_RING_1"/>
    <property type="match status" value="1"/>
</dbReference>
<evidence type="ECO:0000256" key="2">
    <source>
        <dbReference type="ARBA" id="ARBA00022737"/>
    </source>
</evidence>
<dbReference type="InterPro" id="IPR001258">
    <property type="entry name" value="NHL_repeat"/>
</dbReference>
<dbReference type="CDD" id="cd14954">
    <property type="entry name" value="NHL_TRIM71_like"/>
    <property type="match status" value="1"/>
</dbReference>
<dbReference type="Proteomes" id="UP000746747">
    <property type="component" value="Unassembled WGS sequence"/>
</dbReference>
<dbReference type="SMART" id="SM00184">
    <property type="entry name" value="RING"/>
    <property type="match status" value="1"/>
</dbReference>
<evidence type="ECO:0000256" key="6">
    <source>
        <dbReference type="PROSITE-ProRule" id="PRU00504"/>
    </source>
</evidence>
<evidence type="ECO:0000256" key="7">
    <source>
        <dbReference type="SAM" id="MobiDB-lite"/>
    </source>
</evidence>
<feature type="compositionally biased region" description="Basic and acidic residues" evidence="7">
    <location>
        <begin position="660"/>
        <end position="675"/>
    </location>
</feature>
<gene>
    <name evidence="9" type="ORF">CJOHNSTONI_LOCUS3468</name>
</gene>
<evidence type="ECO:0000256" key="5">
    <source>
        <dbReference type="PROSITE-ProRule" id="PRU00175"/>
    </source>
</evidence>
<dbReference type="PROSITE" id="PS51125">
    <property type="entry name" value="NHL"/>
    <property type="match status" value="5"/>
</dbReference>
<feature type="domain" description="RING-type" evidence="8">
    <location>
        <begin position="54"/>
        <end position="95"/>
    </location>
</feature>
<dbReference type="Pfam" id="PF00097">
    <property type="entry name" value="zf-C3HC4"/>
    <property type="match status" value="1"/>
</dbReference>
<dbReference type="Gene3D" id="3.30.40.10">
    <property type="entry name" value="Zinc/RING finger domain, C3HC4 (zinc finger)"/>
    <property type="match status" value="1"/>
</dbReference>
<dbReference type="InterPro" id="IPR018957">
    <property type="entry name" value="Znf_C3HC4_RING-type"/>
</dbReference>
<keyword evidence="1" id="KW-0479">Metal-binding</keyword>
<feature type="repeat" description="NHL" evidence="6">
    <location>
        <begin position="928"/>
        <end position="971"/>
    </location>
</feature>
<dbReference type="InterPro" id="IPR011042">
    <property type="entry name" value="6-blade_b-propeller_TolB-like"/>
</dbReference>
<dbReference type="AlphaFoldDB" id="A0A8J2PS80"/>
<evidence type="ECO:0000256" key="1">
    <source>
        <dbReference type="ARBA" id="ARBA00022723"/>
    </source>
</evidence>
<dbReference type="PROSITE" id="PS50089">
    <property type="entry name" value="ZF_RING_2"/>
    <property type="match status" value="1"/>
</dbReference>
<feature type="repeat" description="NHL" evidence="6">
    <location>
        <begin position="1066"/>
        <end position="1110"/>
    </location>
</feature>
<dbReference type="GO" id="GO:0043161">
    <property type="term" value="P:proteasome-mediated ubiquitin-dependent protein catabolic process"/>
    <property type="evidence" value="ECO:0007669"/>
    <property type="project" value="TreeGrafter"/>
</dbReference>
<sequence>MASSSMNTTTTSSPPATNNVTSLDPIRQMLLLPPSVRPPEFENPLEKIEQLLTCPICLDRYKQPKLLPCHHTFCLPCLDNCVDVVHRILKCPECRAEHPVPYEGVKNFQSNYTLTGFLDIHLQATDDNAAQLEAYIQRYNLERCKICEEKAVLDICAHCEKRACSDCRATHLEMLKRDLTRMLNQVKRLSNRITEASDGLSKGAELLSLNCETAKDEVKEYFRRYYRELKKREEMFVEEIETFNATETRLMRNLRDVLEIESSNMSEGCAYLEAALKGEREVQDSELVKLKNVFSDGLEYLRNFQPDADELFSKKLRFSPGDDASKLPAAIASFGELTVMIPQFAGRYLPLEQSYLPRPMKIGYESDNYKYASKRTVDLEEGGGRPQNDFRSTAGRYGMRFNAGEEDVMSIRYRRRQQMEEEAWNRLRAEKFDNSGQVLSGVSNTGTSGNIGSGTCHKPGNSPWSRAVVGNAVSQSVATTNVITKNDLVTKPAKTVAEDLSATPTTSSSSRQSDLNSDDNSVNKFLVVPKGVVLNEGQPTTESAVILAKNQSTTEIRQSDTNQISKTTGTTKALSQNSRNTLNLSQQSQETSAENTKPVLSQCHKSGNRSHIPSPLPTNNHPNKSIDATASSTAKHSAAILKLTQKPPLPRQISSDDTSLNEKIENIRTAHEMRRANRIQNGSPKQLMPLSDTAHSSANNSKRDANTSDESECENEPVQRKQTSNRFRIICRSASESKEQITHQNSSDPTPPSSVTPKTSESSEGSSLPIPVTHYPGEQLPSWLLRRRQRYQRSKTNPELISVLAALNGQQSNLSSLAFPSADDNNNSVSSNTTSTISQIPSSNSRVQQLLLERSNRLAGNGLLMRQDSDTSDMAVVAASSLSSQDRRLRYRKRSIIALDSESSYDSRLLQAPRFICTVDYLAKAKPKLVFGKKGSKEGELNWPRGLAVLGGNEFAVCDSSNHRICIFNTDGRLLRMFGKYGTGDAQLDSAAGVCYSRNKRLIVSDRYNHRIMIFDQNGHCMKKFGGHGPSSGHFNNPWGVAVDDMGIIYVADKDNHRVQMFDGKGQFLGKFGTGIGQFNHPQFIAIHKRTQNIYVTDSSNHRVCIFDHSGNPIFQFGSEGYQNGQMKFPRGIVVDDQGFIIVADSGNNRVQIFYPNGRYMHSFGAWGNAPGQLKGVEAVALIGTTIIVSDRENHRIQLF</sequence>
<dbReference type="InterPro" id="IPR017907">
    <property type="entry name" value="Znf_RING_CS"/>
</dbReference>
<keyword evidence="4" id="KW-0862">Zinc</keyword>
<feature type="repeat" description="NHL" evidence="6">
    <location>
        <begin position="1114"/>
        <end position="1157"/>
    </location>
</feature>
<evidence type="ECO:0000256" key="4">
    <source>
        <dbReference type="ARBA" id="ARBA00022833"/>
    </source>
</evidence>
<accession>A0A8J2PS80</accession>
<feature type="compositionally biased region" description="Low complexity" evidence="7">
    <location>
        <begin position="499"/>
        <end position="520"/>
    </location>
</feature>
<keyword evidence="2" id="KW-0677">Repeat</keyword>
<dbReference type="OrthoDB" id="342730at2759"/>
<dbReference type="InterPro" id="IPR013083">
    <property type="entry name" value="Znf_RING/FYVE/PHD"/>
</dbReference>
<feature type="region of interest" description="Disordered" evidence="7">
    <location>
        <begin position="554"/>
        <end position="777"/>
    </location>
</feature>
<name>A0A8J2PS80_9BILA</name>
<feature type="region of interest" description="Disordered" evidence="7">
    <location>
        <begin position="499"/>
        <end position="521"/>
    </location>
</feature>
<feature type="compositionally biased region" description="Low complexity" evidence="7">
    <location>
        <begin position="825"/>
        <end position="842"/>
    </location>
</feature>
<proteinExistence type="predicted"/>
<organism evidence="9 10">
    <name type="scientific">Cercopithifilaria johnstoni</name>
    <dbReference type="NCBI Taxonomy" id="2874296"/>
    <lineage>
        <taxon>Eukaryota</taxon>
        <taxon>Metazoa</taxon>
        <taxon>Ecdysozoa</taxon>
        <taxon>Nematoda</taxon>
        <taxon>Chromadorea</taxon>
        <taxon>Rhabditida</taxon>
        <taxon>Spirurina</taxon>
        <taxon>Spiruromorpha</taxon>
        <taxon>Filarioidea</taxon>
        <taxon>Onchocercidae</taxon>
        <taxon>Cercopithifilaria</taxon>
    </lineage>
</organism>
<keyword evidence="3 5" id="KW-0863">Zinc-finger</keyword>
<dbReference type="FunFam" id="2.120.10.30:FF:000037">
    <property type="entry name" value="Uncharacterized protein, isoform E"/>
    <property type="match status" value="1"/>
</dbReference>
<dbReference type="GO" id="GO:0008270">
    <property type="term" value="F:zinc ion binding"/>
    <property type="evidence" value="ECO:0007669"/>
    <property type="project" value="UniProtKB-KW"/>
</dbReference>
<reference evidence="9" key="1">
    <citation type="submission" date="2021-09" db="EMBL/GenBank/DDBJ databases">
        <authorList>
            <consortium name="Pathogen Informatics"/>
        </authorList>
    </citation>
    <scope>NUCLEOTIDE SEQUENCE</scope>
</reference>
<feature type="region of interest" description="Disordered" evidence="7">
    <location>
        <begin position="819"/>
        <end position="842"/>
    </location>
</feature>
<feature type="compositionally biased region" description="Low complexity" evidence="7">
    <location>
        <begin position="628"/>
        <end position="639"/>
    </location>
</feature>
<feature type="compositionally biased region" description="Polar residues" evidence="7">
    <location>
        <begin position="554"/>
        <end position="623"/>
    </location>
</feature>
<evidence type="ECO:0000313" key="9">
    <source>
        <dbReference type="EMBL" id="CAG9533219.1"/>
    </source>
</evidence>
<protein>
    <recommendedName>
        <fullName evidence="8">RING-type domain-containing protein</fullName>
    </recommendedName>
</protein>
<evidence type="ECO:0000259" key="8">
    <source>
        <dbReference type="PROSITE" id="PS50089"/>
    </source>
</evidence>
<dbReference type="CDD" id="cd16524">
    <property type="entry name" value="RING-HC_NHL-1-like"/>
    <property type="match status" value="1"/>
</dbReference>
<dbReference type="Pfam" id="PF01436">
    <property type="entry name" value="NHL"/>
    <property type="match status" value="5"/>
</dbReference>
<comment type="caution">
    <text evidence="9">The sequence shown here is derived from an EMBL/GenBank/DDBJ whole genome shotgun (WGS) entry which is preliminary data.</text>
</comment>
<feature type="region of interest" description="Disordered" evidence="7">
    <location>
        <begin position="1"/>
        <end position="21"/>
    </location>
</feature>
<dbReference type="Gene3D" id="2.120.10.30">
    <property type="entry name" value="TolB, C-terminal domain"/>
    <property type="match status" value="3"/>
</dbReference>
<feature type="repeat" description="NHL" evidence="6">
    <location>
        <begin position="1022"/>
        <end position="1065"/>
    </location>
</feature>
<dbReference type="GO" id="GO:0000209">
    <property type="term" value="P:protein polyubiquitination"/>
    <property type="evidence" value="ECO:0007669"/>
    <property type="project" value="TreeGrafter"/>
</dbReference>
<dbReference type="InterPro" id="IPR050952">
    <property type="entry name" value="TRIM-NHL_E3_ligases"/>
</dbReference>
<dbReference type="SUPFAM" id="SSF101898">
    <property type="entry name" value="NHL repeat"/>
    <property type="match status" value="1"/>
</dbReference>
<dbReference type="PANTHER" id="PTHR24104:SF47">
    <property type="entry name" value="E3 UBIQUITIN-PROTEIN LIGASE NHLRC1"/>
    <property type="match status" value="1"/>
</dbReference>
<evidence type="ECO:0000256" key="3">
    <source>
        <dbReference type="ARBA" id="ARBA00022771"/>
    </source>
</evidence>